<dbReference type="EMBL" id="BOMF01000027">
    <property type="protein sequence ID" value="GID44379.1"/>
    <property type="molecule type" value="Genomic_DNA"/>
</dbReference>
<dbReference type="Pfam" id="PF03640">
    <property type="entry name" value="Lipoprotein_15"/>
    <property type="match status" value="2"/>
</dbReference>
<evidence type="ECO:0000256" key="1">
    <source>
        <dbReference type="SAM" id="MobiDB-lite"/>
    </source>
</evidence>
<protein>
    <recommendedName>
        <fullName evidence="3">Lipoprotein with Yx(FWY)xxD motif</fullName>
    </recommendedName>
</protein>
<feature type="compositionally biased region" description="Gly residues" evidence="1">
    <location>
        <begin position="251"/>
        <end position="264"/>
    </location>
</feature>
<sequence>MFNRLRTLSVLLAGNGRAMNQPGGLVVPEKRKLMVVGAALAAVIALPGCAPAGFDAGAADYGNAAEPASNDVQASPGATGEAVAAADPTAEATAPADPAGGGEANTPEISDEVATTALNATKVARMGSTVQDEDGFVLYRFDKDSDDPAKSNCNGDCAKIWPPAVTNDGEPTLKGVDKSLVGTVTRADGTKQLTLKGWPLYRYIGDKKPGQWKGQNVSGTWFVITPAGTKNLTCLPAVSKPVAPPSDGTSGDAGSGEAGGDYSY</sequence>
<feature type="compositionally biased region" description="Low complexity" evidence="1">
    <location>
        <begin position="77"/>
        <end position="98"/>
    </location>
</feature>
<reference evidence="2" key="1">
    <citation type="submission" date="2021-01" db="EMBL/GenBank/DDBJ databases">
        <title>Whole genome shotgun sequence of Actinoplanes capillaceus NBRC 16408.</title>
        <authorList>
            <person name="Komaki H."/>
            <person name="Tamura T."/>
        </authorList>
    </citation>
    <scope>NUCLEOTIDE SEQUENCE [LARGE SCALE GENOMIC DNA]</scope>
    <source>
        <strain evidence="2">NBRC 16408</strain>
    </source>
</reference>
<organism evidence="2">
    <name type="scientific">Actinoplanes campanulatus</name>
    <dbReference type="NCBI Taxonomy" id="113559"/>
    <lineage>
        <taxon>Bacteria</taxon>
        <taxon>Bacillati</taxon>
        <taxon>Actinomycetota</taxon>
        <taxon>Actinomycetes</taxon>
        <taxon>Micromonosporales</taxon>
        <taxon>Micromonosporaceae</taxon>
        <taxon>Actinoplanes</taxon>
    </lineage>
</organism>
<accession>A0ABQ3WCR5</accession>
<feature type="region of interest" description="Disordered" evidence="1">
    <location>
        <begin position="67"/>
        <end position="108"/>
    </location>
</feature>
<feature type="region of interest" description="Disordered" evidence="1">
    <location>
        <begin position="241"/>
        <end position="264"/>
    </location>
</feature>
<dbReference type="PANTHER" id="PTHR39335:SF1">
    <property type="entry name" value="BLL4220 PROTEIN"/>
    <property type="match status" value="1"/>
</dbReference>
<dbReference type="InterPro" id="IPR005297">
    <property type="entry name" value="Lipoprotein_repeat"/>
</dbReference>
<proteinExistence type="predicted"/>
<evidence type="ECO:0008006" key="3">
    <source>
        <dbReference type="Google" id="ProtNLM"/>
    </source>
</evidence>
<gene>
    <name evidence="2" type="ORF">Aca07nite_16540</name>
</gene>
<evidence type="ECO:0000313" key="2">
    <source>
        <dbReference type="EMBL" id="GID44379.1"/>
    </source>
</evidence>
<comment type="caution">
    <text evidence="2">The sequence shown here is derived from an EMBL/GenBank/DDBJ whole genome shotgun (WGS) entry which is preliminary data.</text>
</comment>
<dbReference type="PANTHER" id="PTHR39335">
    <property type="entry name" value="BLL4220 PROTEIN"/>
    <property type="match status" value="1"/>
</dbReference>
<name>A0ABQ3WCR5_9ACTN</name>